<gene>
    <name evidence="3" type="ORF">HNR37_002200</name>
</gene>
<dbReference type="InterPro" id="IPR041682">
    <property type="entry name" value="AAA_14"/>
</dbReference>
<dbReference type="SUPFAM" id="SSF52540">
    <property type="entry name" value="P-loop containing nucleoside triphosphate hydrolases"/>
    <property type="match status" value="1"/>
</dbReference>
<organism evidence="3 4">
    <name type="scientific">Desulfurispira natronophila</name>
    <dbReference type="NCBI Taxonomy" id="682562"/>
    <lineage>
        <taxon>Bacteria</taxon>
        <taxon>Pseudomonadati</taxon>
        <taxon>Chrysiogenota</taxon>
        <taxon>Chrysiogenia</taxon>
        <taxon>Chrysiogenales</taxon>
        <taxon>Chrysiogenaceae</taxon>
        <taxon>Desulfurispira</taxon>
    </lineage>
</organism>
<feature type="domain" description="DUF4143" evidence="2">
    <location>
        <begin position="195"/>
        <end position="354"/>
    </location>
</feature>
<accession>A0A7W7Y6B0</accession>
<sequence length="406" mass="45731">MFKRSLNDIMHEALEVSPAVLVCGSRQVGKSTLCLSTGREYRVFDNLSDREAAHNDPAGYIRSLPRPVAIDEVQKVPQVLEGIKIDVDGNRINGNFLLTGSANVLDMKQARDTLAGRIIEIVMWPLSQKEIHHKPNENIIDVLFQGQVDDFTQTDVAYGEILKAIIAGGYPEILKISSARGRSLWFDSYISTYIERDIRDIGELRDVSSFIRFYNIIAPRSGSLLNKSNLACDANISEQTASNYLSMLEMIYQASLLQPYSSNISKRFIKSPKLFMTDSGILSHLVGISTPDELLASNYKGNIIETFVYSELLKHISYSQSKPQISHYRTSDRKEIDFIIEKGDRIFAIEVKSSQAITKEAFKHIAGFQRKSPKDIVGIVFYGGDTILPFGDEQHQRYALPMNLFF</sequence>
<dbReference type="PANTHER" id="PTHR43566">
    <property type="entry name" value="CONSERVED PROTEIN"/>
    <property type="match status" value="1"/>
</dbReference>
<dbReference type="PANTHER" id="PTHR43566:SF2">
    <property type="entry name" value="DUF4143 DOMAIN-CONTAINING PROTEIN"/>
    <property type="match status" value="1"/>
</dbReference>
<dbReference type="InterPro" id="IPR025420">
    <property type="entry name" value="DUF4143"/>
</dbReference>
<evidence type="ECO:0000259" key="2">
    <source>
        <dbReference type="Pfam" id="PF13635"/>
    </source>
</evidence>
<feature type="domain" description="AAA" evidence="1">
    <location>
        <begin position="18"/>
        <end position="131"/>
    </location>
</feature>
<dbReference type="EMBL" id="JACHID010000018">
    <property type="protein sequence ID" value="MBB5022853.1"/>
    <property type="molecule type" value="Genomic_DNA"/>
</dbReference>
<dbReference type="InterPro" id="IPR027417">
    <property type="entry name" value="P-loop_NTPase"/>
</dbReference>
<evidence type="ECO:0000313" key="3">
    <source>
        <dbReference type="EMBL" id="MBB5022853.1"/>
    </source>
</evidence>
<dbReference type="Pfam" id="PF13635">
    <property type="entry name" value="DUF4143"/>
    <property type="match status" value="1"/>
</dbReference>
<dbReference type="Proteomes" id="UP000528322">
    <property type="component" value="Unassembled WGS sequence"/>
</dbReference>
<evidence type="ECO:0000259" key="1">
    <source>
        <dbReference type="Pfam" id="PF13173"/>
    </source>
</evidence>
<protein>
    <recommendedName>
        <fullName evidence="5">ATP-binding protein</fullName>
    </recommendedName>
</protein>
<name>A0A7W7Y6B0_9BACT</name>
<proteinExistence type="predicted"/>
<dbReference type="AlphaFoldDB" id="A0A7W7Y6B0"/>
<evidence type="ECO:0008006" key="5">
    <source>
        <dbReference type="Google" id="ProtNLM"/>
    </source>
</evidence>
<evidence type="ECO:0000313" key="4">
    <source>
        <dbReference type="Proteomes" id="UP000528322"/>
    </source>
</evidence>
<reference evidence="3 4" key="1">
    <citation type="submission" date="2020-08" db="EMBL/GenBank/DDBJ databases">
        <title>Genomic Encyclopedia of Type Strains, Phase IV (KMG-IV): sequencing the most valuable type-strain genomes for metagenomic binning, comparative biology and taxonomic classification.</title>
        <authorList>
            <person name="Goeker M."/>
        </authorList>
    </citation>
    <scope>NUCLEOTIDE SEQUENCE [LARGE SCALE GENOMIC DNA]</scope>
    <source>
        <strain evidence="3 4">DSM 22071</strain>
    </source>
</reference>
<comment type="caution">
    <text evidence="3">The sequence shown here is derived from an EMBL/GenBank/DDBJ whole genome shotgun (WGS) entry which is preliminary data.</text>
</comment>
<dbReference type="RefSeq" id="WP_183734131.1">
    <property type="nucleotide sequence ID" value="NZ_JACHID010000018.1"/>
</dbReference>
<keyword evidence="4" id="KW-1185">Reference proteome</keyword>
<dbReference type="Pfam" id="PF13173">
    <property type="entry name" value="AAA_14"/>
    <property type="match status" value="1"/>
</dbReference>